<dbReference type="Pfam" id="PF00528">
    <property type="entry name" value="BPD_transp_1"/>
    <property type="match status" value="1"/>
</dbReference>
<dbReference type="PROSITE" id="PS50928">
    <property type="entry name" value="ABC_TM1"/>
    <property type="match status" value="1"/>
</dbReference>
<dbReference type="InterPro" id="IPR045621">
    <property type="entry name" value="BPD_transp_1_N"/>
</dbReference>
<evidence type="ECO:0000256" key="2">
    <source>
        <dbReference type="ARBA" id="ARBA00022448"/>
    </source>
</evidence>
<dbReference type="Proteomes" id="UP000705983">
    <property type="component" value="Unassembled WGS sequence"/>
</dbReference>
<dbReference type="Gene3D" id="1.10.3720.10">
    <property type="entry name" value="MetI-like"/>
    <property type="match status" value="1"/>
</dbReference>
<comment type="subcellular location">
    <subcellularLocation>
        <location evidence="1 7">Cell membrane</location>
        <topology evidence="1 7">Multi-pass membrane protein</topology>
    </subcellularLocation>
</comment>
<feature type="transmembrane region" description="Helical" evidence="7">
    <location>
        <begin position="169"/>
        <end position="189"/>
    </location>
</feature>
<feature type="transmembrane region" description="Helical" evidence="7">
    <location>
        <begin position="270"/>
        <end position="292"/>
    </location>
</feature>
<dbReference type="SUPFAM" id="SSF161098">
    <property type="entry name" value="MetI-like"/>
    <property type="match status" value="1"/>
</dbReference>
<keyword evidence="5 7" id="KW-1133">Transmembrane helix</keyword>
<feature type="transmembrane region" description="Helical" evidence="7">
    <location>
        <begin position="224"/>
        <end position="250"/>
    </location>
</feature>
<proteinExistence type="inferred from homology"/>
<evidence type="ECO:0000313" key="9">
    <source>
        <dbReference type="EMBL" id="MBM9432778.1"/>
    </source>
</evidence>
<keyword evidence="2 7" id="KW-0813">Transport</keyword>
<evidence type="ECO:0000313" key="10">
    <source>
        <dbReference type="Proteomes" id="UP000705983"/>
    </source>
</evidence>
<evidence type="ECO:0000256" key="3">
    <source>
        <dbReference type="ARBA" id="ARBA00022475"/>
    </source>
</evidence>
<dbReference type="EMBL" id="JAFFJS010000002">
    <property type="protein sequence ID" value="MBM9432778.1"/>
    <property type="molecule type" value="Genomic_DNA"/>
</dbReference>
<accession>A0ABS2TFA1</accession>
<dbReference type="InterPro" id="IPR000515">
    <property type="entry name" value="MetI-like"/>
</dbReference>
<evidence type="ECO:0000256" key="6">
    <source>
        <dbReference type="ARBA" id="ARBA00023136"/>
    </source>
</evidence>
<keyword evidence="4 7" id="KW-0812">Transmembrane</keyword>
<keyword evidence="10" id="KW-1185">Reference proteome</keyword>
<feature type="transmembrane region" description="Helical" evidence="7">
    <location>
        <begin position="128"/>
        <end position="149"/>
    </location>
</feature>
<evidence type="ECO:0000256" key="1">
    <source>
        <dbReference type="ARBA" id="ARBA00004651"/>
    </source>
</evidence>
<dbReference type="PANTHER" id="PTHR43163:SF6">
    <property type="entry name" value="DIPEPTIDE TRANSPORT SYSTEM PERMEASE PROTEIN DPPB-RELATED"/>
    <property type="match status" value="1"/>
</dbReference>
<feature type="transmembrane region" description="Helical" evidence="7">
    <location>
        <begin position="85"/>
        <end position="107"/>
    </location>
</feature>
<organism evidence="9 10">
    <name type="scientific">Flaviflexus equikiangi</name>
    <dbReference type="NCBI Taxonomy" id="2758573"/>
    <lineage>
        <taxon>Bacteria</taxon>
        <taxon>Bacillati</taxon>
        <taxon>Actinomycetota</taxon>
        <taxon>Actinomycetes</taxon>
        <taxon>Actinomycetales</taxon>
        <taxon>Actinomycetaceae</taxon>
        <taxon>Flaviflexus</taxon>
    </lineage>
</organism>
<evidence type="ECO:0000256" key="7">
    <source>
        <dbReference type="RuleBase" id="RU363032"/>
    </source>
</evidence>
<keyword evidence="6 7" id="KW-0472">Membrane</keyword>
<dbReference type="Pfam" id="PF19300">
    <property type="entry name" value="BPD_transp_1_N"/>
    <property type="match status" value="1"/>
</dbReference>
<gene>
    <name evidence="9" type="ORF">JVW63_03555</name>
</gene>
<evidence type="ECO:0000259" key="8">
    <source>
        <dbReference type="PROSITE" id="PS50928"/>
    </source>
</evidence>
<dbReference type="PANTHER" id="PTHR43163">
    <property type="entry name" value="DIPEPTIDE TRANSPORT SYSTEM PERMEASE PROTEIN DPPB-RELATED"/>
    <property type="match status" value="1"/>
</dbReference>
<sequence length="319" mass="34117">MVISLFLASVIIFFVLRMLPGDASATLLGVGTTEEQLDQLRDELGANEPLVVQYAQWLKDFVTGSSVSLISGSSFGELVTQRASITVPLSLMAFTIAVLVSLPLGIVSATKRTSALGAFVSATSQVGVAVPIFWVGILLISIFSLQLGWLPAGTFPRQGWDDPGEALRALILPALTIAIAMSAVMVRYVRSSVLDVLETDYMRTAQSLGYSQSRALLRHGLRNAAVPVVAILGIELGTSLLGAVVVENVFGLGGLGQLLLSSVTSRDLPIIQNLVLLLTAVVLIINALVEILQQWLDPRLRVPHGRRRRLRVSKSQVGA</sequence>
<feature type="domain" description="ABC transmembrane type-1" evidence="8">
    <location>
        <begin position="83"/>
        <end position="289"/>
    </location>
</feature>
<evidence type="ECO:0000256" key="4">
    <source>
        <dbReference type="ARBA" id="ARBA00022692"/>
    </source>
</evidence>
<name>A0ABS2TFA1_9ACTO</name>
<protein>
    <submittedName>
        <fullName evidence="9">ABC transporter permease</fullName>
    </submittedName>
</protein>
<keyword evidence="3" id="KW-1003">Cell membrane</keyword>
<evidence type="ECO:0000256" key="5">
    <source>
        <dbReference type="ARBA" id="ARBA00022989"/>
    </source>
</evidence>
<reference evidence="10" key="1">
    <citation type="submission" date="2021-02" db="EMBL/GenBank/DDBJ databases">
        <title>Leucobacter sp. CX169.</title>
        <authorList>
            <person name="Cheng Y."/>
        </authorList>
    </citation>
    <scope>NUCLEOTIDE SEQUENCE [LARGE SCALE GENOMIC DNA]</scope>
    <source>
        <strain evidence="10">JY899</strain>
    </source>
</reference>
<dbReference type="InterPro" id="IPR035906">
    <property type="entry name" value="MetI-like_sf"/>
</dbReference>
<comment type="caution">
    <text evidence="9">The sequence shown here is derived from an EMBL/GenBank/DDBJ whole genome shotgun (WGS) entry which is preliminary data.</text>
</comment>
<comment type="similarity">
    <text evidence="7">Belongs to the binding-protein-dependent transport system permease family.</text>
</comment>
<dbReference type="CDD" id="cd06261">
    <property type="entry name" value="TM_PBP2"/>
    <property type="match status" value="1"/>
</dbReference>